<keyword evidence="4 8" id="KW-0067">ATP-binding</keyword>
<proteinExistence type="predicted"/>
<dbReference type="Gene3D" id="3.40.50.300">
    <property type="entry name" value="P-loop containing nucleotide triphosphate hydrolases"/>
    <property type="match status" value="1"/>
</dbReference>
<accession>A0ABY8QXI4</accession>
<evidence type="ECO:0000256" key="3">
    <source>
        <dbReference type="ARBA" id="ARBA00022741"/>
    </source>
</evidence>
<dbReference type="InterPro" id="IPR050763">
    <property type="entry name" value="ABC_transporter_ATP-binding"/>
</dbReference>
<keyword evidence="2" id="KW-0813">Transport</keyword>
<evidence type="ECO:0000259" key="7">
    <source>
        <dbReference type="PROSITE" id="PS50893"/>
    </source>
</evidence>
<dbReference type="SUPFAM" id="SSF52540">
    <property type="entry name" value="P-loop containing nucleoside triphosphate hydrolases"/>
    <property type="match status" value="1"/>
</dbReference>
<evidence type="ECO:0000256" key="6">
    <source>
        <dbReference type="SAM" id="MobiDB-lite"/>
    </source>
</evidence>
<dbReference type="PANTHER" id="PTHR42711">
    <property type="entry name" value="ABC TRANSPORTER ATP-BINDING PROTEIN"/>
    <property type="match status" value="1"/>
</dbReference>
<gene>
    <name evidence="8" type="ORF">LWF01_08215</name>
</gene>
<dbReference type="PANTHER" id="PTHR42711:SF16">
    <property type="entry name" value="ABC TRANSPORTER ATP-BINDING PROTEIN"/>
    <property type="match status" value="1"/>
</dbReference>
<evidence type="ECO:0000313" key="8">
    <source>
        <dbReference type="EMBL" id="WGW13725.1"/>
    </source>
</evidence>
<evidence type="ECO:0000256" key="5">
    <source>
        <dbReference type="ARBA" id="ARBA00023251"/>
    </source>
</evidence>
<keyword evidence="5" id="KW-0046">Antibiotic resistance</keyword>
<dbReference type="PROSITE" id="PS50893">
    <property type="entry name" value="ABC_TRANSPORTER_2"/>
    <property type="match status" value="1"/>
</dbReference>
<dbReference type="Pfam" id="PF00005">
    <property type="entry name" value="ABC_tran"/>
    <property type="match status" value="1"/>
</dbReference>
<dbReference type="InterPro" id="IPR003593">
    <property type="entry name" value="AAA+_ATPase"/>
</dbReference>
<keyword evidence="9" id="KW-1185">Reference proteome</keyword>
<dbReference type="InterPro" id="IPR003439">
    <property type="entry name" value="ABC_transporter-like_ATP-bd"/>
</dbReference>
<dbReference type="GO" id="GO:0005524">
    <property type="term" value="F:ATP binding"/>
    <property type="evidence" value="ECO:0007669"/>
    <property type="project" value="UniProtKB-KW"/>
</dbReference>
<feature type="region of interest" description="Disordered" evidence="6">
    <location>
        <begin position="255"/>
        <end position="283"/>
    </location>
</feature>
<organism evidence="8 9">
    <name type="scientific">Saxibacter everestensis</name>
    <dbReference type="NCBI Taxonomy" id="2909229"/>
    <lineage>
        <taxon>Bacteria</taxon>
        <taxon>Bacillati</taxon>
        <taxon>Actinomycetota</taxon>
        <taxon>Actinomycetes</taxon>
        <taxon>Micrococcales</taxon>
        <taxon>Brevibacteriaceae</taxon>
        <taxon>Saxibacter</taxon>
    </lineage>
</organism>
<dbReference type="Proteomes" id="UP001209083">
    <property type="component" value="Chromosome"/>
</dbReference>
<sequence>MLTSEDPVLRVEGLSKRFGKTQAVRDVSFSARAGEISAVLGPNGAGKTTTIECCVGLRAADSGDISILGMNPKADSGAVRARTGVMLQDGGLPMGARPLEVLRHFSRLYANPRNVDELAEQLGITAFSNRTIRRLSGGQRQRVALAAALVGGPSLVFLDEPTAGLDPQTQLVVWELVEQLRDSGVAVVLTTHTMEDAERLADQVFIFDIGEVVAAGTPAELTGGFSDDGNCEFLRFDGPADLDLGTLRLALGANRQAGHDGPGANRQAGHGQPGDAGSMSHGQLDRNGLLVETGRPDAIELSEGPSGHYQLTGRITPRVLATVTAWCADHDLMPRNLSVGRRTLEDVFLELTGRTLR</sequence>
<dbReference type="PROSITE" id="PS00211">
    <property type="entry name" value="ABC_TRANSPORTER_1"/>
    <property type="match status" value="1"/>
</dbReference>
<comment type="subcellular location">
    <subcellularLocation>
        <location evidence="1">Cell membrane</location>
        <topology evidence="1">Peripheral membrane protein</topology>
    </subcellularLocation>
</comment>
<dbReference type="InterPro" id="IPR017871">
    <property type="entry name" value="ABC_transporter-like_CS"/>
</dbReference>
<dbReference type="InterPro" id="IPR027417">
    <property type="entry name" value="P-loop_NTPase"/>
</dbReference>
<dbReference type="EMBL" id="CP090958">
    <property type="protein sequence ID" value="WGW13725.1"/>
    <property type="molecule type" value="Genomic_DNA"/>
</dbReference>
<dbReference type="RefSeq" id="WP_349640548.1">
    <property type="nucleotide sequence ID" value="NZ_CP090958.1"/>
</dbReference>
<reference evidence="8 9" key="1">
    <citation type="submission" date="2023-05" db="EMBL/GenBank/DDBJ databases">
        <title>Lithophilousrod everest ZFBP1038 complete genpme.</title>
        <authorList>
            <person name="Tian M."/>
        </authorList>
    </citation>
    <scope>NUCLEOTIDE SEQUENCE [LARGE SCALE GENOMIC DNA]</scope>
    <source>
        <strain evidence="8 9">ZFBP1038</strain>
    </source>
</reference>
<evidence type="ECO:0000256" key="2">
    <source>
        <dbReference type="ARBA" id="ARBA00022448"/>
    </source>
</evidence>
<dbReference type="SMART" id="SM00382">
    <property type="entry name" value="AAA"/>
    <property type="match status" value="1"/>
</dbReference>
<keyword evidence="3" id="KW-0547">Nucleotide-binding</keyword>
<protein>
    <submittedName>
        <fullName evidence="8">ABC transporter ATP-binding protein</fullName>
    </submittedName>
</protein>
<name>A0ABY8QXI4_9MICO</name>
<evidence type="ECO:0000313" key="9">
    <source>
        <dbReference type="Proteomes" id="UP001209083"/>
    </source>
</evidence>
<evidence type="ECO:0000256" key="1">
    <source>
        <dbReference type="ARBA" id="ARBA00004202"/>
    </source>
</evidence>
<evidence type="ECO:0000256" key="4">
    <source>
        <dbReference type="ARBA" id="ARBA00022840"/>
    </source>
</evidence>
<feature type="domain" description="ABC transporter" evidence="7">
    <location>
        <begin position="9"/>
        <end position="234"/>
    </location>
</feature>